<evidence type="ECO:0000313" key="2">
    <source>
        <dbReference type="EMBL" id="SVC57443.1"/>
    </source>
</evidence>
<sequence>MNINSTKTSVLASRLDLLEVSSSISTLPWVGAVACPCLDVPEANALVSLVDQLEYRPAKAITGSDKAPVYQDFDLCYDVPSGHSLWEFAQVLEQALTSALAGAEVDSAGYPLRLNDLIVQRYPPGCTGITPHRDHVRYGFLIAIILLTGDGHFGVCHDRQGNDSREIDFKPGDLLLMGGPGLVPNFTRPFHYVNGVTDSRRTIGLRYDTHKSVA</sequence>
<dbReference type="AlphaFoldDB" id="A0A382N8F0"/>
<feature type="domain" description="Fe2OG dioxygenase" evidence="1">
    <location>
        <begin position="113"/>
        <end position="211"/>
    </location>
</feature>
<reference evidence="2" key="1">
    <citation type="submission" date="2018-05" db="EMBL/GenBank/DDBJ databases">
        <authorList>
            <person name="Lanie J.A."/>
            <person name="Ng W.-L."/>
            <person name="Kazmierczak K.M."/>
            <person name="Andrzejewski T.M."/>
            <person name="Davidsen T.M."/>
            <person name="Wayne K.J."/>
            <person name="Tettelin H."/>
            <person name="Glass J.I."/>
            <person name="Rusch D."/>
            <person name="Podicherti R."/>
            <person name="Tsui H.-C.T."/>
            <person name="Winkler M.E."/>
        </authorList>
    </citation>
    <scope>NUCLEOTIDE SEQUENCE</scope>
</reference>
<dbReference type="SUPFAM" id="SSF51197">
    <property type="entry name" value="Clavaminate synthase-like"/>
    <property type="match status" value="1"/>
</dbReference>
<dbReference type="PROSITE" id="PS51257">
    <property type="entry name" value="PROKAR_LIPOPROTEIN"/>
    <property type="match status" value="1"/>
</dbReference>
<dbReference type="InterPro" id="IPR037151">
    <property type="entry name" value="AlkB-like_sf"/>
</dbReference>
<protein>
    <recommendedName>
        <fullName evidence="1">Fe2OG dioxygenase domain-containing protein</fullName>
    </recommendedName>
</protein>
<dbReference type="PROSITE" id="PS51471">
    <property type="entry name" value="FE2OG_OXY"/>
    <property type="match status" value="1"/>
</dbReference>
<dbReference type="Gene3D" id="2.60.120.590">
    <property type="entry name" value="Alpha-ketoglutarate-dependent dioxygenase AlkB-like"/>
    <property type="match status" value="1"/>
</dbReference>
<accession>A0A382N8F0</accession>
<name>A0A382N8F0_9ZZZZ</name>
<proteinExistence type="predicted"/>
<organism evidence="2">
    <name type="scientific">marine metagenome</name>
    <dbReference type="NCBI Taxonomy" id="408172"/>
    <lineage>
        <taxon>unclassified sequences</taxon>
        <taxon>metagenomes</taxon>
        <taxon>ecological metagenomes</taxon>
    </lineage>
</organism>
<dbReference type="EMBL" id="UINC01098710">
    <property type="protein sequence ID" value="SVC57443.1"/>
    <property type="molecule type" value="Genomic_DNA"/>
</dbReference>
<evidence type="ECO:0000259" key="1">
    <source>
        <dbReference type="PROSITE" id="PS51471"/>
    </source>
</evidence>
<gene>
    <name evidence="2" type="ORF">METZ01_LOCUS310297</name>
</gene>
<dbReference type="InterPro" id="IPR005123">
    <property type="entry name" value="Oxoglu/Fe-dep_dioxygenase_dom"/>
</dbReference>